<dbReference type="InterPro" id="IPR015231">
    <property type="entry name" value="DUF1934"/>
</dbReference>
<dbReference type="EMBL" id="CP017962">
    <property type="protein sequence ID" value="APC49783.1"/>
    <property type="molecule type" value="Genomic_DNA"/>
</dbReference>
<sequence length="144" mass="16807">MNALHKNVSIELQTMIEEDGAKESNKQKHTGKYYKRNNLDVLTYEETSDDKSVIHNLITIQQNKVSIKRSGNVKMNQQFREGQITENVFYHPHGGIHMETYTETIHYQSNEESGSLTIDYKVKLNGQEERNQEIKLSFKEEESQ</sequence>
<dbReference type="RefSeq" id="WP_040956579.1">
    <property type="nucleotide sequence ID" value="NZ_CP017962.1"/>
</dbReference>
<dbReference type="Pfam" id="PF09148">
    <property type="entry name" value="DUF1934"/>
    <property type="match status" value="1"/>
</dbReference>
<dbReference type="Proteomes" id="UP000182945">
    <property type="component" value="Chromosome"/>
</dbReference>
<organism evidence="1 2">
    <name type="scientific">Virgibacillus halodenitrificans</name>
    <name type="common">Bacillus halodenitrificans</name>
    <dbReference type="NCBI Taxonomy" id="1482"/>
    <lineage>
        <taxon>Bacteria</taxon>
        <taxon>Bacillati</taxon>
        <taxon>Bacillota</taxon>
        <taxon>Bacilli</taxon>
        <taxon>Bacillales</taxon>
        <taxon>Bacillaceae</taxon>
        <taxon>Virgibacillus</taxon>
    </lineage>
</organism>
<dbReference type="AlphaFoldDB" id="A0AAC9J219"/>
<name>A0AAC9J219_VIRHA</name>
<proteinExistence type="predicted"/>
<dbReference type="KEGG" id="vhl:BME96_16990"/>
<evidence type="ECO:0000313" key="1">
    <source>
        <dbReference type="EMBL" id="APC49783.1"/>
    </source>
</evidence>
<protein>
    <recommendedName>
        <fullName evidence="3">DUF1934 family protein</fullName>
    </recommendedName>
</protein>
<dbReference type="Gene3D" id="2.40.128.20">
    <property type="match status" value="1"/>
</dbReference>
<dbReference type="SUPFAM" id="SSF50814">
    <property type="entry name" value="Lipocalins"/>
    <property type="match status" value="1"/>
</dbReference>
<reference evidence="1 2" key="1">
    <citation type="submission" date="2016-11" db="EMBL/GenBank/DDBJ databases">
        <title>Complete genome sequencing of Virgibacillus halodenitrificans PDB-F2.</title>
        <authorList>
            <person name="Sun Z."/>
            <person name="Zhou Y."/>
            <person name="Li H."/>
        </authorList>
    </citation>
    <scope>NUCLEOTIDE SEQUENCE [LARGE SCALE GENOMIC DNA]</scope>
    <source>
        <strain evidence="1 2">PDB-F2</strain>
    </source>
</reference>
<gene>
    <name evidence="1" type="ORF">BME96_16990</name>
</gene>
<evidence type="ECO:0000313" key="2">
    <source>
        <dbReference type="Proteomes" id="UP000182945"/>
    </source>
</evidence>
<evidence type="ECO:0008006" key="3">
    <source>
        <dbReference type="Google" id="ProtNLM"/>
    </source>
</evidence>
<dbReference type="InterPro" id="IPR012674">
    <property type="entry name" value="Calycin"/>
</dbReference>
<accession>A0AAC9J219</accession>
<dbReference type="GeneID" id="71516107"/>